<dbReference type="Proteomes" id="UP000063308">
    <property type="component" value="Chromosome"/>
</dbReference>
<protein>
    <recommendedName>
        <fullName evidence="4">TRAP transporter substrate-binding protein</fullName>
    </recommendedName>
</protein>
<dbReference type="PANTHER" id="PTHR42941:SF1">
    <property type="entry name" value="SLL1037 PROTEIN"/>
    <property type="match status" value="1"/>
</dbReference>
<dbReference type="Pfam" id="PF16868">
    <property type="entry name" value="NMT1_3"/>
    <property type="match status" value="1"/>
</dbReference>
<accession>A0A0E4G0Z2</accession>
<feature type="chain" id="PRO_5002420365" description="TRAP transporter substrate-binding protein" evidence="1">
    <location>
        <begin position="39"/>
        <end position="311"/>
    </location>
</feature>
<evidence type="ECO:0000313" key="3">
    <source>
        <dbReference type="Proteomes" id="UP000063308"/>
    </source>
</evidence>
<dbReference type="SUPFAM" id="SSF53850">
    <property type="entry name" value="Periplasmic binding protein-like II"/>
    <property type="match status" value="1"/>
</dbReference>
<evidence type="ECO:0008006" key="4">
    <source>
        <dbReference type="Google" id="ProtNLM"/>
    </source>
</evidence>
<dbReference type="EMBL" id="AP014685">
    <property type="protein sequence ID" value="BAR61853.1"/>
    <property type="molecule type" value="Genomic_DNA"/>
</dbReference>
<evidence type="ECO:0000256" key="1">
    <source>
        <dbReference type="SAM" id="SignalP"/>
    </source>
</evidence>
<dbReference type="AlphaFoldDB" id="A0A0E4G0Z2"/>
<evidence type="ECO:0000313" key="2">
    <source>
        <dbReference type="EMBL" id="BAR61853.1"/>
    </source>
</evidence>
<proteinExistence type="predicted"/>
<name>A0A0E4G0Z2_9BRAD</name>
<dbReference type="Gene3D" id="3.40.190.10">
    <property type="entry name" value="Periplasmic binding protein-like II"/>
    <property type="match status" value="2"/>
</dbReference>
<keyword evidence="1" id="KW-0732">Signal</keyword>
<reference evidence="2 3" key="1">
    <citation type="submission" date="2014-11" db="EMBL/GenBank/DDBJ databases">
        <title>Symbiosis island explosion on the genome of extra-slow-growing strains of soybean bradyrhizobia with massive insertion sequences.</title>
        <authorList>
            <person name="Iida T."/>
            <person name="Minamisawa K."/>
        </authorList>
    </citation>
    <scope>NUCLEOTIDE SEQUENCE [LARGE SCALE GENOMIC DNA]</scope>
    <source>
        <strain evidence="2 3">NK6</strain>
    </source>
</reference>
<gene>
    <name evidence="2" type="ORF">NK6_8706</name>
</gene>
<feature type="signal peptide" evidence="1">
    <location>
        <begin position="1"/>
        <end position="38"/>
    </location>
</feature>
<dbReference type="PANTHER" id="PTHR42941">
    <property type="entry name" value="SLL1037 PROTEIN"/>
    <property type="match status" value="1"/>
</dbReference>
<organism evidence="2 3">
    <name type="scientific">Bradyrhizobium diazoefficiens</name>
    <dbReference type="NCBI Taxonomy" id="1355477"/>
    <lineage>
        <taxon>Bacteria</taxon>
        <taxon>Pseudomonadati</taxon>
        <taxon>Pseudomonadota</taxon>
        <taxon>Alphaproteobacteria</taxon>
        <taxon>Hyphomicrobiales</taxon>
        <taxon>Nitrobacteraceae</taxon>
        <taxon>Bradyrhizobium</taxon>
    </lineage>
</organism>
<dbReference type="InterPro" id="IPR011852">
    <property type="entry name" value="TRAP_TAXI"/>
</dbReference>
<sequence>MHEFNPFQLIGAPKENYMKKLILAAAAAILAMSVAAQAEPAKFRLCTGNSQLNYFKAGHILKSKSSAAQVEVVETKGSIDNLDKVTSGECDGAFVQSDALLVYSARNAKAISSLERAGILYQEQAHMICNRNVNFGRMVDLNQSHTVAIGPDGSGANTTWAAFVMADKARYGKVNTDTRSGLRALSAVADGSQVQCALIVTALNSPFMKVDAQKLGDRVVLVGTDDRDMTKGAKDARGQYVYTYGEIPAGTYPAIQPSGTVYGTKAIGTIQLDAVFVTNNAWIDAHDREYDALLRAFANAKPEIAKLAQPQ</sequence>